<name>A0ACB0YY26_MELEN</name>
<reference evidence="1" key="1">
    <citation type="submission" date="2023-11" db="EMBL/GenBank/DDBJ databases">
        <authorList>
            <person name="Poullet M."/>
        </authorList>
    </citation>
    <scope>NUCLEOTIDE SEQUENCE</scope>
    <source>
        <strain evidence="1">E1834</strain>
    </source>
</reference>
<evidence type="ECO:0000313" key="1">
    <source>
        <dbReference type="EMBL" id="CAK5068767.1"/>
    </source>
</evidence>
<dbReference type="EMBL" id="CAVMJV010000021">
    <property type="protein sequence ID" value="CAK5068767.1"/>
    <property type="molecule type" value="Genomic_DNA"/>
</dbReference>
<comment type="caution">
    <text evidence="1">The sequence shown here is derived from an EMBL/GenBank/DDBJ whole genome shotgun (WGS) entry which is preliminary data.</text>
</comment>
<sequence length="68" mass="7875">MVYAMEPESRLLVYAKILFVAEFCLAPGKEMNTICLEHVSNMVPILKPHKKAWFELNEFSFRCVQVPS</sequence>
<proteinExistence type="predicted"/>
<gene>
    <name evidence="1" type="ORF">MENTE1834_LOCUS18167</name>
</gene>
<evidence type="ECO:0000313" key="2">
    <source>
        <dbReference type="Proteomes" id="UP001497535"/>
    </source>
</evidence>
<keyword evidence="2" id="KW-1185">Reference proteome</keyword>
<organism evidence="1 2">
    <name type="scientific">Meloidogyne enterolobii</name>
    <name type="common">Root-knot nematode worm</name>
    <name type="synonym">Meloidogyne mayaguensis</name>
    <dbReference type="NCBI Taxonomy" id="390850"/>
    <lineage>
        <taxon>Eukaryota</taxon>
        <taxon>Metazoa</taxon>
        <taxon>Ecdysozoa</taxon>
        <taxon>Nematoda</taxon>
        <taxon>Chromadorea</taxon>
        <taxon>Rhabditida</taxon>
        <taxon>Tylenchina</taxon>
        <taxon>Tylenchomorpha</taxon>
        <taxon>Tylenchoidea</taxon>
        <taxon>Meloidogynidae</taxon>
        <taxon>Meloidogyninae</taxon>
        <taxon>Meloidogyne</taxon>
    </lineage>
</organism>
<protein>
    <submittedName>
        <fullName evidence="1">Uncharacterized protein</fullName>
    </submittedName>
</protein>
<accession>A0ACB0YY26</accession>
<dbReference type="Proteomes" id="UP001497535">
    <property type="component" value="Unassembled WGS sequence"/>
</dbReference>